<feature type="non-terminal residue" evidence="1">
    <location>
        <position position="40"/>
    </location>
</feature>
<accession>K1TXU2</accession>
<evidence type="ECO:0000313" key="1">
    <source>
        <dbReference type="EMBL" id="EKC74718.1"/>
    </source>
</evidence>
<dbReference type="EMBL" id="AJWZ01001143">
    <property type="protein sequence ID" value="EKC74718.1"/>
    <property type="molecule type" value="Genomic_DNA"/>
</dbReference>
<organism evidence="1">
    <name type="scientific">human gut metagenome</name>
    <dbReference type="NCBI Taxonomy" id="408170"/>
    <lineage>
        <taxon>unclassified sequences</taxon>
        <taxon>metagenomes</taxon>
        <taxon>organismal metagenomes</taxon>
    </lineage>
</organism>
<comment type="caution">
    <text evidence="1">The sequence shown here is derived from an EMBL/GenBank/DDBJ whole genome shotgun (WGS) entry which is preliminary data.</text>
</comment>
<sequence>MDKIAVVILNWNGCDMLRSFLPSVVRFSEVDGAVVYVADN</sequence>
<reference evidence="1" key="1">
    <citation type="journal article" date="2013" name="Environ. Microbiol.">
        <title>Microbiota from the distal guts of lean and obese adolescents exhibit partial functional redundancy besides clear differences in community structure.</title>
        <authorList>
            <person name="Ferrer M."/>
            <person name="Ruiz A."/>
            <person name="Lanza F."/>
            <person name="Haange S.B."/>
            <person name="Oberbach A."/>
            <person name="Till H."/>
            <person name="Bargiela R."/>
            <person name="Campoy C."/>
            <person name="Segura M.T."/>
            <person name="Richter M."/>
            <person name="von Bergen M."/>
            <person name="Seifert J."/>
            <person name="Suarez A."/>
        </authorList>
    </citation>
    <scope>NUCLEOTIDE SEQUENCE</scope>
</reference>
<name>K1TXU2_9ZZZZ</name>
<protein>
    <submittedName>
        <fullName evidence="1">Uncharacterized protein</fullName>
    </submittedName>
</protein>
<gene>
    <name evidence="1" type="ORF">OBE_01708</name>
</gene>
<dbReference type="AlphaFoldDB" id="K1TXU2"/>
<proteinExistence type="predicted"/>